<reference evidence="1" key="1">
    <citation type="submission" date="2022-08" db="UniProtKB">
        <authorList>
            <consortium name="EnsemblMetazoa"/>
        </authorList>
    </citation>
    <scope>IDENTIFICATION</scope>
    <source>
        <strain evidence="1">05x7-T-G4-1.051#20</strain>
    </source>
</reference>
<name>A0A8W8JXH4_MAGGI</name>
<sequence>MVGDIFFSELTINDMEGQGTVSCQEFGRFIGNTVVQVQIRLDPERVYNLVDDTDSVDQIESIQDPGRNNSHEMPTDITFRDHHFDTQPRKRVCGKSKEGTVLRAKFVTEGISGCSLEKSTL</sequence>
<keyword evidence="2" id="KW-1185">Reference proteome</keyword>
<proteinExistence type="predicted"/>
<dbReference type="EnsemblMetazoa" id="G21446.1">
    <property type="protein sequence ID" value="G21446.1:cds"/>
    <property type="gene ID" value="G21446"/>
</dbReference>
<dbReference type="AlphaFoldDB" id="A0A8W8JXH4"/>
<organism evidence="1 2">
    <name type="scientific">Magallana gigas</name>
    <name type="common">Pacific oyster</name>
    <name type="synonym">Crassostrea gigas</name>
    <dbReference type="NCBI Taxonomy" id="29159"/>
    <lineage>
        <taxon>Eukaryota</taxon>
        <taxon>Metazoa</taxon>
        <taxon>Spiralia</taxon>
        <taxon>Lophotrochozoa</taxon>
        <taxon>Mollusca</taxon>
        <taxon>Bivalvia</taxon>
        <taxon>Autobranchia</taxon>
        <taxon>Pteriomorphia</taxon>
        <taxon>Ostreida</taxon>
        <taxon>Ostreoidea</taxon>
        <taxon>Ostreidae</taxon>
        <taxon>Magallana</taxon>
    </lineage>
</organism>
<evidence type="ECO:0000313" key="2">
    <source>
        <dbReference type="Proteomes" id="UP000005408"/>
    </source>
</evidence>
<protein>
    <submittedName>
        <fullName evidence="1">Uncharacterized protein</fullName>
    </submittedName>
</protein>
<dbReference type="Proteomes" id="UP000005408">
    <property type="component" value="Unassembled WGS sequence"/>
</dbReference>
<evidence type="ECO:0000313" key="1">
    <source>
        <dbReference type="EnsemblMetazoa" id="G21446.1:cds"/>
    </source>
</evidence>
<accession>A0A8W8JXH4</accession>